<dbReference type="EMBL" id="JPRL01000002">
    <property type="protein sequence ID" value="KFF03264.1"/>
    <property type="molecule type" value="Genomic_DNA"/>
</dbReference>
<evidence type="ECO:0000313" key="2">
    <source>
        <dbReference type="Proteomes" id="UP000028715"/>
    </source>
</evidence>
<protein>
    <submittedName>
        <fullName evidence="1">Uncharacterized protein</fullName>
    </submittedName>
</protein>
<accession>A0A085ZFQ0</accession>
<gene>
    <name evidence="1" type="ORF">IW19_20410</name>
</gene>
<dbReference type="STRING" id="362418.IW19_20410"/>
<comment type="caution">
    <text evidence="1">The sequence shown here is derived from an EMBL/GenBank/DDBJ whole genome shotgun (WGS) entry which is preliminary data.</text>
</comment>
<dbReference type="AlphaFoldDB" id="A0A085ZFQ0"/>
<dbReference type="Proteomes" id="UP000028715">
    <property type="component" value="Unassembled WGS sequence"/>
</dbReference>
<keyword evidence="2" id="KW-1185">Reference proteome</keyword>
<organism evidence="1 2">
    <name type="scientific">Flavobacterium reichenbachii</name>
    <dbReference type="NCBI Taxonomy" id="362418"/>
    <lineage>
        <taxon>Bacteria</taxon>
        <taxon>Pseudomonadati</taxon>
        <taxon>Bacteroidota</taxon>
        <taxon>Flavobacteriia</taxon>
        <taxon>Flavobacteriales</taxon>
        <taxon>Flavobacteriaceae</taxon>
        <taxon>Flavobacterium</taxon>
    </lineage>
</organism>
<dbReference type="eggNOG" id="ENOG5032FU3">
    <property type="taxonomic scope" value="Bacteria"/>
</dbReference>
<name>A0A085ZFQ0_9FLAO</name>
<sequence length="192" mass="22594">MFNRLFKKKRKQLSKVEFWEKYEFFELIADLHLAEKLLSEFKGGYCRKFDSAEDFHKALIDGIFDVEFDNVPDFTQIWNWFAPTCEWDSFAGIEGFELGNRIFMRTDYWKKNHDFVSGTKVSVNGEFGVIIKSELDKPNLFGTIRWDTAKENDTEDWNGMFGTFTKIGGKIIDQNHIFKYINDDGTKKTITD</sequence>
<evidence type="ECO:0000313" key="1">
    <source>
        <dbReference type="EMBL" id="KFF03264.1"/>
    </source>
</evidence>
<dbReference type="OrthoDB" id="1262835at2"/>
<proteinExistence type="predicted"/>
<dbReference type="RefSeq" id="WP_035688670.1">
    <property type="nucleotide sequence ID" value="NZ_JPRL01000002.1"/>
</dbReference>
<reference evidence="1 2" key="1">
    <citation type="submission" date="2014-07" db="EMBL/GenBank/DDBJ databases">
        <title>Genome of Flavobacterium reichenbachii LMG 25512.</title>
        <authorList>
            <person name="Stropko S.J."/>
            <person name="Pipes S.E."/>
            <person name="Newman J.D."/>
        </authorList>
    </citation>
    <scope>NUCLEOTIDE SEQUENCE [LARGE SCALE GENOMIC DNA]</scope>
    <source>
        <strain evidence="1 2">LMG 25512</strain>
    </source>
</reference>